<keyword evidence="2" id="KW-1185">Reference proteome</keyword>
<comment type="caution">
    <text evidence="1">The sequence shown here is derived from an EMBL/GenBank/DDBJ whole genome shotgun (WGS) entry which is preliminary data.</text>
</comment>
<proteinExistence type="predicted"/>
<name>A0ABW2Z045_9SPHI</name>
<dbReference type="Proteomes" id="UP001596958">
    <property type="component" value="Unassembled WGS sequence"/>
</dbReference>
<gene>
    <name evidence="1" type="ORF">ACFQZS_18275</name>
</gene>
<reference evidence="2" key="1">
    <citation type="journal article" date="2019" name="Int. J. Syst. Evol. Microbiol.">
        <title>The Global Catalogue of Microorganisms (GCM) 10K type strain sequencing project: providing services to taxonomists for standard genome sequencing and annotation.</title>
        <authorList>
            <consortium name="The Broad Institute Genomics Platform"/>
            <consortium name="The Broad Institute Genome Sequencing Center for Infectious Disease"/>
            <person name="Wu L."/>
            <person name="Ma J."/>
        </authorList>
    </citation>
    <scope>NUCLEOTIDE SEQUENCE [LARGE SCALE GENOMIC DNA]</scope>
    <source>
        <strain evidence="2">CCUG 63418</strain>
    </source>
</reference>
<evidence type="ECO:0000313" key="1">
    <source>
        <dbReference type="EMBL" id="MFD0752107.1"/>
    </source>
</evidence>
<evidence type="ECO:0000313" key="2">
    <source>
        <dbReference type="Proteomes" id="UP001596958"/>
    </source>
</evidence>
<sequence length="113" mass="12906">MRKFKFRGNEIKGHLDIIITDNEDEFEGKIEKWREVLIHGDPEGLKSLAKLLIKIANLNQENVTEIPSGAREHYHLRPNIELSKSSEQVIVGRIDAKGTGEFYDGYVTKDISI</sequence>
<dbReference type="RefSeq" id="WP_377102451.1">
    <property type="nucleotide sequence ID" value="NZ_JBHTHU010000022.1"/>
</dbReference>
<accession>A0ABW2Z045</accession>
<dbReference type="EMBL" id="JBHTHU010000022">
    <property type="protein sequence ID" value="MFD0752107.1"/>
    <property type="molecule type" value="Genomic_DNA"/>
</dbReference>
<organism evidence="1 2">
    <name type="scientific">Mucilaginibacter calamicampi</name>
    <dbReference type="NCBI Taxonomy" id="1302352"/>
    <lineage>
        <taxon>Bacteria</taxon>
        <taxon>Pseudomonadati</taxon>
        <taxon>Bacteroidota</taxon>
        <taxon>Sphingobacteriia</taxon>
        <taxon>Sphingobacteriales</taxon>
        <taxon>Sphingobacteriaceae</taxon>
        <taxon>Mucilaginibacter</taxon>
    </lineage>
</organism>
<dbReference type="InterPro" id="IPR029083">
    <property type="entry name" value="Imm32"/>
</dbReference>
<dbReference type="Pfam" id="PF15566">
    <property type="entry name" value="Imm32"/>
    <property type="match status" value="1"/>
</dbReference>
<protein>
    <submittedName>
        <fullName evidence="1">Uncharacterized protein</fullName>
    </submittedName>
</protein>